<keyword evidence="2" id="KW-1185">Reference proteome</keyword>
<reference evidence="2" key="1">
    <citation type="submission" date="2009-12" db="EMBL/GenBank/DDBJ databases">
        <title>Complete sequence of Treponema azotonutricium strain ZAS-9.</title>
        <authorList>
            <person name="Tetu S.G."/>
            <person name="Matson E."/>
            <person name="Ren Q."/>
            <person name="Seshadri R."/>
            <person name="Elbourne L."/>
            <person name="Hassan K.A."/>
            <person name="Durkin A."/>
            <person name="Radune D."/>
            <person name="Mohamoud Y."/>
            <person name="Shay R."/>
            <person name="Jin S."/>
            <person name="Zhang X."/>
            <person name="Lucey K."/>
            <person name="Ballor N.R."/>
            <person name="Ottesen E."/>
            <person name="Rosenthal R."/>
            <person name="Allen A."/>
            <person name="Leadbetter J.R."/>
            <person name="Paulsen I.T."/>
        </authorList>
    </citation>
    <scope>NUCLEOTIDE SEQUENCE [LARGE SCALE GENOMIC DNA]</scope>
    <source>
        <strain evidence="2">ATCC BAA-888 / DSM 13862 / ZAS-9</strain>
    </source>
</reference>
<dbReference type="RefSeq" id="WP_015711136.1">
    <property type="nucleotide sequence ID" value="NC_015577.1"/>
</dbReference>
<dbReference type="HOGENOM" id="CLU_032724_0_0_12"/>
<evidence type="ECO:0008006" key="3">
    <source>
        <dbReference type="Google" id="ProtNLM"/>
    </source>
</evidence>
<sequence length="576" mass="65330">MNPIKALPLFLCLLLPLAVFGQTQEMLLLSSVAYDEMDTLYLLKGLGSPSSARPWTKAEASLILDKIDSSALSAKEQALYDHIASLVYEPLRFSLDKLATLDAGLEFALEAYMHTNSSDYVREEDWVYGYEERRPLLNAYLELNLGSWFSVYTDARYGRNRFNQRDLNRDSGDLPGGLGAVIPPNPETGVPFPYYSWAYSRPFLSNVPTGIDEFDFDWPKRAVLTLGGAHWNISLARDKLQWGRGKTGNFVFDSHRDYDEYFKVSAFSSNFKYEWLNVFYTSPESMGEPLKIFMAHRLEFRLFPSLVLAVSENIIYKGEGFNPRYLNPAFIFHNWLDRTMFNALAHLELDFAPVKGYRLYIQTVFDQIRATWEDDIEPWSWGMLGGIEHARFAGPGVLNLSLEAAYTSPLLYRRDEVDFITLGTTRVNGSPDPLYFDYTGYPYGGDALVFQIDSSYRFPNSALLSGRFFAMVHGKMNPFVSHNKEGNNTGLANLDSHTPSGSTDEQELTLGAMFKGSYGFPKKFLRLTLTAWSELDLLFKKNKLMVSENGTGESLVYHKPGWAGDFQFSLGFGLKI</sequence>
<dbReference type="Proteomes" id="UP000009222">
    <property type="component" value="Chromosome"/>
</dbReference>
<gene>
    <name evidence="1" type="ordered locus">TREAZ_0843</name>
</gene>
<dbReference type="Gene3D" id="2.40.160.130">
    <property type="entry name" value="Capsule assembly protein Wzi"/>
    <property type="match status" value="1"/>
</dbReference>
<accession>F5Y9J6</accession>
<reference evidence="1 2" key="2">
    <citation type="journal article" date="2011" name="ISME J.">
        <title>RNA-seq reveals cooperative metabolic interactions between two termite-gut spirochete species in co-culture.</title>
        <authorList>
            <person name="Rosenthal A.Z."/>
            <person name="Matson E.G."/>
            <person name="Eldar A."/>
            <person name="Leadbetter J.R."/>
        </authorList>
    </citation>
    <scope>NUCLEOTIDE SEQUENCE [LARGE SCALE GENOMIC DNA]</scope>
    <source>
        <strain evidence="2">ATCC BAA-888 / DSM 13862 / ZAS-9</strain>
    </source>
</reference>
<organism evidence="1 2">
    <name type="scientific">Leadbettera azotonutricia (strain ATCC BAA-888 / DSM 13862 / ZAS-9)</name>
    <name type="common">Treponema azotonutricium</name>
    <dbReference type="NCBI Taxonomy" id="545695"/>
    <lineage>
        <taxon>Bacteria</taxon>
        <taxon>Pseudomonadati</taxon>
        <taxon>Spirochaetota</taxon>
        <taxon>Spirochaetia</taxon>
        <taxon>Spirochaetales</taxon>
        <taxon>Breznakiellaceae</taxon>
        <taxon>Leadbettera</taxon>
    </lineage>
</organism>
<proteinExistence type="predicted"/>
<dbReference type="KEGG" id="taz:TREAZ_0843"/>
<dbReference type="EMBL" id="CP001841">
    <property type="protein sequence ID" value="AEF81359.1"/>
    <property type="molecule type" value="Genomic_DNA"/>
</dbReference>
<evidence type="ECO:0000313" key="1">
    <source>
        <dbReference type="EMBL" id="AEF81359.1"/>
    </source>
</evidence>
<protein>
    <recommendedName>
        <fullName evidence="3">Capsule assembly protein Wzi</fullName>
    </recommendedName>
</protein>
<dbReference type="STRING" id="545695.TREAZ_0843"/>
<dbReference type="InterPro" id="IPR038636">
    <property type="entry name" value="Wzi_sf"/>
</dbReference>
<dbReference type="AlphaFoldDB" id="F5Y9J6"/>
<evidence type="ECO:0000313" key="2">
    <source>
        <dbReference type="Proteomes" id="UP000009222"/>
    </source>
</evidence>
<dbReference type="OrthoDB" id="366890at2"/>
<dbReference type="eggNOG" id="ENOG5033UJT">
    <property type="taxonomic scope" value="Bacteria"/>
</dbReference>
<dbReference type="InParanoid" id="F5Y9J6"/>
<name>F5Y9J6_LEAAZ</name>